<dbReference type="EMBL" id="OCMF01000001">
    <property type="protein sequence ID" value="SOC79921.1"/>
    <property type="molecule type" value="Genomic_DNA"/>
</dbReference>
<accession>A0A285X3I4</accession>
<evidence type="ECO:0000256" key="1">
    <source>
        <dbReference type="SAM" id="Phobius"/>
    </source>
</evidence>
<gene>
    <name evidence="2" type="ORF">SAMN06296241_1462</name>
</gene>
<dbReference type="AlphaFoldDB" id="A0A285X3I4"/>
<keyword evidence="1" id="KW-0812">Transmembrane</keyword>
<feature type="transmembrane region" description="Helical" evidence="1">
    <location>
        <begin position="77"/>
        <end position="97"/>
    </location>
</feature>
<proteinExistence type="predicted"/>
<sequence length="131" mass="14525">MIEQEDNFEKELAGLYSKTLILMFAILFSTIFAAALLMVNLRSLGKNKPTLLVGLFAFLFVIATAVAMQAFSLSPSLTIVANVIGAAILNEFFWNKYIGSDFPFKKKSWVKPTLISIAIAMIFFLILMGSM</sequence>
<name>A0A285X3I4_9FLAO</name>
<organism evidence="2 3">
    <name type="scientific">Salinimicrobium sediminis</name>
    <dbReference type="NCBI Taxonomy" id="1343891"/>
    <lineage>
        <taxon>Bacteria</taxon>
        <taxon>Pseudomonadati</taxon>
        <taxon>Bacteroidota</taxon>
        <taxon>Flavobacteriia</taxon>
        <taxon>Flavobacteriales</taxon>
        <taxon>Flavobacteriaceae</taxon>
        <taxon>Salinimicrobium</taxon>
    </lineage>
</organism>
<keyword evidence="1" id="KW-0472">Membrane</keyword>
<feature type="transmembrane region" description="Helical" evidence="1">
    <location>
        <begin position="109"/>
        <end position="128"/>
    </location>
</feature>
<dbReference type="RefSeq" id="WP_097055620.1">
    <property type="nucleotide sequence ID" value="NZ_OCMF01000001.1"/>
</dbReference>
<feature type="transmembrane region" description="Helical" evidence="1">
    <location>
        <begin position="51"/>
        <end position="71"/>
    </location>
</feature>
<dbReference type="Proteomes" id="UP000219193">
    <property type="component" value="Unassembled WGS sequence"/>
</dbReference>
<evidence type="ECO:0000313" key="2">
    <source>
        <dbReference type="EMBL" id="SOC79921.1"/>
    </source>
</evidence>
<keyword evidence="3" id="KW-1185">Reference proteome</keyword>
<keyword evidence="1" id="KW-1133">Transmembrane helix</keyword>
<reference evidence="3" key="1">
    <citation type="submission" date="2017-09" db="EMBL/GenBank/DDBJ databases">
        <authorList>
            <person name="Varghese N."/>
            <person name="Submissions S."/>
        </authorList>
    </citation>
    <scope>NUCLEOTIDE SEQUENCE [LARGE SCALE GENOMIC DNA]</scope>
    <source>
        <strain evidence="3">CGMCC 1.12641</strain>
    </source>
</reference>
<feature type="transmembrane region" description="Helical" evidence="1">
    <location>
        <begin position="20"/>
        <end position="39"/>
    </location>
</feature>
<dbReference type="OrthoDB" id="764986at2"/>
<evidence type="ECO:0000313" key="3">
    <source>
        <dbReference type="Proteomes" id="UP000219193"/>
    </source>
</evidence>
<protein>
    <submittedName>
        <fullName evidence="2">Uncharacterized protein</fullName>
    </submittedName>
</protein>